<feature type="binding site" evidence="22">
    <location>
        <position position="732"/>
    </location>
    <ligand>
        <name>ATP</name>
        <dbReference type="ChEBI" id="CHEBI:30616"/>
    </ligand>
</feature>
<feature type="chain" id="PRO_5035925198" description="non-specific serine/threonine protein kinase" evidence="24">
    <location>
        <begin position="29"/>
        <end position="1008"/>
    </location>
</feature>
<dbReference type="Gramene" id="rna-gnl|WGS:JABURB|Cocit.L4830.1">
    <property type="protein sequence ID" value="cds-KAF7850954.1"/>
    <property type="gene ID" value="gene-BT93_L4830"/>
</dbReference>
<comment type="subcellular location">
    <subcellularLocation>
        <location evidence="1">Cell membrane</location>
        <topology evidence="1">Single-pass type I membrane protein</topology>
    </subcellularLocation>
</comment>
<dbReference type="EC" id="2.7.11.1" evidence="4"/>
<dbReference type="FunFam" id="3.80.10.10:FF:000288">
    <property type="entry name" value="LRR receptor-like serine/threonine-protein kinase EFR"/>
    <property type="match status" value="1"/>
</dbReference>
<evidence type="ECO:0000256" key="1">
    <source>
        <dbReference type="ARBA" id="ARBA00004251"/>
    </source>
</evidence>
<dbReference type="SMART" id="SM00220">
    <property type="entry name" value="S_TKc"/>
    <property type="match status" value="1"/>
</dbReference>
<evidence type="ECO:0000256" key="12">
    <source>
        <dbReference type="ARBA" id="ARBA00022737"/>
    </source>
</evidence>
<keyword evidence="9" id="KW-0808">Transferase</keyword>
<proteinExistence type="inferred from homology"/>
<dbReference type="Proteomes" id="UP000806378">
    <property type="component" value="Unassembled WGS sequence"/>
</dbReference>
<dbReference type="FunFam" id="3.80.10.10:FF:000275">
    <property type="entry name" value="Leucine-rich repeat receptor-like protein kinase"/>
    <property type="match status" value="1"/>
</dbReference>
<dbReference type="GO" id="GO:0005886">
    <property type="term" value="C:plasma membrane"/>
    <property type="evidence" value="ECO:0007669"/>
    <property type="project" value="UniProtKB-SubCell"/>
</dbReference>
<dbReference type="Pfam" id="PF08263">
    <property type="entry name" value="LRRNT_2"/>
    <property type="match status" value="1"/>
</dbReference>
<evidence type="ECO:0000256" key="21">
    <source>
        <dbReference type="ARBA" id="ARBA00048679"/>
    </source>
</evidence>
<dbReference type="GO" id="GO:0005524">
    <property type="term" value="F:ATP binding"/>
    <property type="evidence" value="ECO:0007669"/>
    <property type="project" value="UniProtKB-UniRule"/>
</dbReference>
<evidence type="ECO:0000256" key="7">
    <source>
        <dbReference type="ARBA" id="ARBA00022553"/>
    </source>
</evidence>
<evidence type="ECO:0000256" key="20">
    <source>
        <dbReference type="ARBA" id="ARBA00047899"/>
    </source>
</evidence>
<keyword evidence="19" id="KW-0325">Glycoprotein</keyword>
<evidence type="ECO:0000256" key="15">
    <source>
        <dbReference type="ARBA" id="ARBA00022840"/>
    </source>
</evidence>
<evidence type="ECO:0000313" key="27">
    <source>
        <dbReference type="Proteomes" id="UP000806378"/>
    </source>
</evidence>
<dbReference type="Pfam" id="PF00560">
    <property type="entry name" value="LRR_1"/>
    <property type="match status" value="8"/>
</dbReference>
<dbReference type="FunFam" id="3.80.10.10:FF:001158">
    <property type="entry name" value="Leucine-rich repeat protein kinase family protein"/>
    <property type="match status" value="1"/>
</dbReference>
<keyword evidence="15 22" id="KW-0067">ATP-binding</keyword>
<dbReference type="InterPro" id="IPR008271">
    <property type="entry name" value="Ser/Thr_kinase_AS"/>
</dbReference>
<keyword evidence="5" id="KW-1003">Cell membrane</keyword>
<keyword evidence="10 23" id="KW-0812">Transmembrane</keyword>
<dbReference type="Gene3D" id="3.80.10.10">
    <property type="entry name" value="Ribonuclease Inhibitor"/>
    <property type="match status" value="4"/>
</dbReference>
<keyword evidence="13 22" id="KW-0547">Nucleotide-binding</keyword>
<dbReference type="SUPFAM" id="SSF56112">
    <property type="entry name" value="Protein kinase-like (PK-like)"/>
    <property type="match status" value="1"/>
</dbReference>
<evidence type="ECO:0000256" key="3">
    <source>
        <dbReference type="ARBA" id="ARBA00009592"/>
    </source>
</evidence>
<evidence type="ECO:0000313" key="26">
    <source>
        <dbReference type="EMBL" id="KAF7850954.1"/>
    </source>
</evidence>
<evidence type="ECO:0000256" key="19">
    <source>
        <dbReference type="ARBA" id="ARBA00023180"/>
    </source>
</evidence>
<dbReference type="Gene3D" id="1.10.510.10">
    <property type="entry name" value="Transferase(Phosphotransferase) domain 1"/>
    <property type="match status" value="1"/>
</dbReference>
<dbReference type="InterPro" id="IPR011009">
    <property type="entry name" value="Kinase-like_dom_sf"/>
</dbReference>
<evidence type="ECO:0000256" key="10">
    <source>
        <dbReference type="ARBA" id="ARBA00022692"/>
    </source>
</evidence>
<feature type="transmembrane region" description="Helical" evidence="23">
    <location>
        <begin position="649"/>
        <end position="671"/>
    </location>
</feature>
<dbReference type="InterPro" id="IPR017441">
    <property type="entry name" value="Protein_kinase_ATP_BS"/>
</dbReference>
<feature type="domain" description="Protein kinase" evidence="25">
    <location>
        <begin position="703"/>
        <end position="1003"/>
    </location>
</feature>
<keyword evidence="14" id="KW-0418">Kinase</keyword>
<evidence type="ECO:0000256" key="11">
    <source>
        <dbReference type="ARBA" id="ARBA00022729"/>
    </source>
</evidence>
<feature type="signal peptide" evidence="24">
    <location>
        <begin position="1"/>
        <end position="28"/>
    </location>
</feature>
<evidence type="ECO:0000256" key="8">
    <source>
        <dbReference type="ARBA" id="ARBA00022614"/>
    </source>
</evidence>
<comment type="similarity">
    <text evidence="3">Belongs to the RLP family.</text>
</comment>
<evidence type="ECO:0000256" key="4">
    <source>
        <dbReference type="ARBA" id="ARBA00012513"/>
    </source>
</evidence>
<dbReference type="Pfam" id="PF00069">
    <property type="entry name" value="Pkinase"/>
    <property type="match status" value="1"/>
</dbReference>
<dbReference type="InterPro" id="IPR051809">
    <property type="entry name" value="Plant_receptor-like_S/T_kinase"/>
</dbReference>
<dbReference type="InterPro" id="IPR032675">
    <property type="entry name" value="LRR_dom_sf"/>
</dbReference>
<evidence type="ECO:0000256" key="14">
    <source>
        <dbReference type="ARBA" id="ARBA00022777"/>
    </source>
</evidence>
<dbReference type="InterPro" id="IPR001611">
    <property type="entry name" value="Leu-rich_rpt"/>
</dbReference>
<dbReference type="SUPFAM" id="SSF52058">
    <property type="entry name" value="L domain-like"/>
    <property type="match status" value="2"/>
</dbReference>
<accession>A0A8T0CUW3</accession>
<dbReference type="Gene3D" id="3.30.200.20">
    <property type="entry name" value="Phosphorylase Kinase, domain 1"/>
    <property type="match status" value="1"/>
</dbReference>
<dbReference type="OrthoDB" id="676979at2759"/>
<keyword evidence="18" id="KW-0675">Receptor</keyword>
<dbReference type="FunFam" id="1.10.510.10:FF:000358">
    <property type="entry name" value="Putative leucine-rich repeat receptor-like serine/threonine-protein kinase"/>
    <property type="match status" value="1"/>
</dbReference>
<comment type="similarity">
    <text evidence="2">Belongs to the protein kinase superfamily. Ser/Thr protein kinase family.</text>
</comment>
<keyword evidence="7" id="KW-0597">Phosphoprotein</keyword>
<dbReference type="GO" id="GO:0004674">
    <property type="term" value="F:protein serine/threonine kinase activity"/>
    <property type="evidence" value="ECO:0007669"/>
    <property type="project" value="UniProtKB-KW"/>
</dbReference>
<evidence type="ECO:0000256" key="23">
    <source>
        <dbReference type="SAM" id="Phobius"/>
    </source>
</evidence>
<dbReference type="Pfam" id="PF13855">
    <property type="entry name" value="LRR_8"/>
    <property type="match status" value="1"/>
</dbReference>
<evidence type="ECO:0000256" key="17">
    <source>
        <dbReference type="ARBA" id="ARBA00023136"/>
    </source>
</evidence>
<keyword evidence="16 23" id="KW-1133">Transmembrane helix</keyword>
<reference evidence="26" key="1">
    <citation type="submission" date="2020-05" db="EMBL/GenBank/DDBJ databases">
        <title>WGS assembly of Corymbia citriodora subspecies variegata.</title>
        <authorList>
            <person name="Barry K."/>
            <person name="Hundley H."/>
            <person name="Shu S."/>
            <person name="Jenkins J."/>
            <person name="Grimwood J."/>
            <person name="Baten A."/>
        </authorList>
    </citation>
    <scope>NUCLEOTIDE SEQUENCE</scope>
    <source>
        <strain evidence="26">CV2-018</strain>
    </source>
</reference>
<evidence type="ECO:0000256" key="5">
    <source>
        <dbReference type="ARBA" id="ARBA00022475"/>
    </source>
</evidence>
<comment type="catalytic activity">
    <reaction evidence="20">
        <text>L-threonyl-[protein] + ATP = O-phospho-L-threonyl-[protein] + ADP + H(+)</text>
        <dbReference type="Rhea" id="RHEA:46608"/>
        <dbReference type="Rhea" id="RHEA-COMP:11060"/>
        <dbReference type="Rhea" id="RHEA-COMP:11605"/>
        <dbReference type="ChEBI" id="CHEBI:15378"/>
        <dbReference type="ChEBI" id="CHEBI:30013"/>
        <dbReference type="ChEBI" id="CHEBI:30616"/>
        <dbReference type="ChEBI" id="CHEBI:61977"/>
        <dbReference type="ChEBI" id="CHEBI:456216"/>
        <dbReference type="EC" id="2.7.11.1"/>
    </reaction>
</comment>
<keyword evidence="6" id="KW-0723">Serine/threonine-protein kinase</keyword>
<dbReference type="PROSITE" id="PS00108">
    <property type="entry name" value="PROTEIN_KINASE_ST"/>
    <property type="match status" value="1"/>
</dbReference>
<dbReference type="InterPro" id="IPR000719">
    <property type="entry name" value="Prot_kinase_dom"/>
</dbReference>
<evidence type="ECO:0000256" key="2">
    <source>
        <dbReference type="ARBA" id="ARBA00008684"/>
    </source>
</evidence>
<dbReference type="AlphaFoldDB" id="A0A8T0CUW3"/>
<dbReference type="InterPro" id="IPR003591">
    <property type="entry name" value="Leu-rich_rpt_typical-subtyp"/>
</dbReference>
<dbReference type="PANTHER" id="PTHR27008:SF596">
    <property type="entry name" value="OS02G0215500 PROTEIN"/>
    <property type="match status" value="1"/>
</dbReference>
<evidence type="ECO:0000256" key="9">
    <source>
        <dbReference type="ARBA" id="ARBA00022679"/>
    </source>
</evidence>
<evidence type="ECO:0000256" key="18">
    <source>
        <dbReference type="ARBA" id="ARBA00023170"/>
    </source>
</evidence>
<name>A0A8T0CUW3_CORYI</name>
<evidence type="ECO:0000256" key="16">
    <source>
        <dbReference type="ARBA" id="ARBA00022989"/>
    </source>
</evidence>
<keyword evidence="12" id="KW-0677">Repeat</keyword>
<evidence type="ECO:0000256" key="13">
    <source>
        <dbReference type="ARBA" id="ARBA00022741"/>
    </source>
</evidence>
<gene>
    <name evidence="26" type="ORF">BT93_L4830</name>
</gene>
<comment type="catalytic activity">
    <reaction evidence="21">
        <text>L-seryl-[protein] + ATP = O-phospho-L-seryl-[protein] + ADP + H(+)</text>
        <dbReference type="Rhea" id="RHEA:17989"/>
        <dbReference type="Rhea" id="RHEA-COMP:9863"/>
        <dbReference type="Rhea" id="RHEA-COMP:11604"/>
        <dbReference type="ChEBI" id="CHEBI:15378"/>
        <dbReference type="ChEBI" id="CHEBI:29999"/>
        <dbReference type="ChEBI" id="CHEBI:30616"/>
        <dbReference type="ChEBI" id="CHEBI:83421"/>
        <dbReference type="ChEBI" id="CHEBI:456216"/>
        <dbReference type="EC" id="2.7.11.1"/>
    </reaction>
</comment>
<comment type="caution">
    <text evidence="26">The sequence shown here is derived from an EMBL/GenBank/DDBJ whole genome shotgun (WGS) entry which is preliminary data.</text>
</comment>
<evidence type="ECO:0000256" key="24">
    <source>
        <dbReference type="SAM" id="SignalP"/>
    </source>
</evidence>
<dbReference type="PROSITE" id="PS00107">
    <property type="entry name" value="PROTEIN_KINASE_ATP"/>
    <property type="match status" value="1"/>
</dbReference>
<dbReference type="PANTHER" id="PTHR27008">
    <property type="entry name" value="OS04G0122200 PROTEIN"/>
    <property type="match status" value="1"/>
</dbReference>
<sequence>MTLKQRNLPFLHTFFFFFCLCPADIVFASSNETDHHALLAFKYEINEDPLHVLSSWNNSIPFCDWYGVMCSKRHRRVISLNLSSLQLAGSLSSQVGNLSFLRILNLDCNLFKGRLPEEISLLFRLQTLTIANNSFQGQLPKNLTHSAHLLTLNLDGNNFTGSIPNALGYLPKLTTISLSANLLTGKIPPSLGNLSLSNLSIAKNQIEGSIPRELSRLSNLQFLHLSQNYLSGAIPASLYNISSIKMLAVAGNNLNGFLPSSLFLTLPKLEKLYLGGNQFFGPIPQTITNASALVRIDFCLNSFSGSIPKSLGGLHNLELLNFGGNVLGTKEGDDLTFLDSLSNCTNLRQVFVPLNRLKGVIPDSLANFSITLTTLWLDRNLVHGSIPSHMVNLVNLEILSLFENELSGSIPQSIGELSNLQVLRLDHNILSGIIPPTIGNATFVNILLLSDNMLEGSIPNSIGNFMSLKELDLSQNNLTDAVPDQVWGLTSLSIGLFLAGNALTGPISSQVGEMVNLMELDVSHNRLSGEIPTTLGNCLVLQYIRLESNHFNGVIPSSMKTLKGIEVLDLSRNNFSGQIPEFFLELPFIKNLNLSFNMFDGEVPRGISGNLSAISVEGNNKLCGGVLELRLPPCSNPKNHRRSPPLKTILRISIPLLALAFASVSIVLLWVRKSREERSPSSTSEHQHLKLSYHELHKATNGFSSANLLGEGSFGAVFKGMLSRNNKFVAIKVVKLHEHGAKKSFLAECEALRNIRHRNLVKIITSCSSIDFRGNDFGALVFEFMSKGSLDKQLHPTGESVKLNIVQRFNIAIDVAMALDYLHHQCHVQIVHCDLKPSNVLLNDDLHALVSDFGLAKFLMVRASQAESSSIGLRGTIGYVAPEYGLSREVSTQGDVYSYGILLLELFTGKRPTESMFANNFQLHDFVEMALPDRLMEVIDPSLSLEEESNLDNNGQCVNTGNIRMCLAMILQVGVVCSAASPRDRMDIGDVITELYKAKSILFETRLS</sequence>
<organism evidence="26 27">
    <name type="scientific">Corymbia citriodora subsp. variegata</name>
    <dbReference type="NCBI Taxonomy" id="360336"/>
    <lineage>
        <taxon>Eukaryota</taxon>
        <taxon>Viridiplantae</taxon>
        <taxon>Streptophyta</taxon>
        <taxon>Embryophyta</taxon>
        <taxon>Tracheophyta</taxon>
        <taxon>Spermatophyta</taxon>
        <taxon>Magnoliopsida</taxon>
        <taxon>eudicotyledons</taxon>
        <taxon>Gunneridae</taxon>
        <taxon>Pentapetalae</taxon>
        <taxon>rosids</taxon>
        <taxon>malvids</taxon>
        <taxon>Myrtales</taxon>
        <taxon>Myrtaceae</taxon>
        <taxon>Myrtoideae</taxon>
        <taxon>Eucalypteae</taxon>
        <taxon>Corymbia</taxon>
    </lineage>
</organism>
<protein>
    <recommendedName>
        <fullName evidence="4">non-specific serine/threonine protein kinase</fullName>
        <ecNumber evidence="4">2.7.11.1</ecNumber>
    </recommendedName>
</protein>
<dbReference type="EMBL" id="MU089573">
    <property type="protein sequence ID" value="KAF7850954.1"/>
    <property type="molecule type" value="Genomic_DNA"/>
</dbReference>
<dbReference type="FunFam" id="3.30.200.20:FF:000432">
    <property type="entry name" value="LRR receptor-like serine/threonine-protein kinase EFR"/>
    <property type="match status" value="1"/>
</dbReference>
<keyword evidence="27" id="KW-1185">Reference proteome</keyword>
<keyword evidence="11 24" id="KW-0732">Signal</keyword>
<dbReference type="InterPro" id="IPR013210">
    <property type="entry name" value="LRR_N_plant-typ"/>
</dbReference>
<evidence type="ECO:0000256" key="6">
    <source>
        <dbReference type="ARBA" id="ARBA00022527"/>
    </source>
</evidence>
<keyword evidence="8" id="KW-0433">Leucine-rich repeat</keyword>
<dbReference type="SMART" id="SM00369">
    <property type="entry name" value="LRR_TYP"/>
    <property type="match status" value="8"/>
</dbReference>
<keyword evidence="17 23" id="KW-0472">Membrane</keyword>
<dbReference type="PROSITE" id="PS50011">
    <property type="entry name" value="PROTEIN_KINASE_DOM"/>
    <property type="match status" value="1"/>
</dbReference>
<evidence type="ECO:0000259" key="25">
    <source>
        <dbReference type="PROSITE" id="PS50011"/>
    </source>
</evidence>
<evidence type="ECO:0000256" key="22">
    <source>
        <dbReference type="PROSITE-ProRule" id="PRU10141"/>
    </source>
</evidence>